<proteinExistence type="predicted"/>
<comment type="caution">
    <text evidence="1">The sequence shown here is derived from an EMBL/GenBank/DDBJ whole genome shotgun (WGS) entry which is preliminary data.</text>
</comment>
<name>A0A4V3SDX4_OPIFE</name>
<keyword evidence="2" id="KW-1185">Reference proteome</keyword>
<organism evidence="1 2">
    <name type="scientific">Opisthorchis felineus</name>
    <dbReference type="NCBI Taxonomy" id="147828"/>
    <lineage>
        <taxon>Eukaryota</taxon>
        <taxon>Metazoa</taxon>
        <taxon>Spiralia</taxon>
        <taxon>Lophotrochozoa</taxon>
        <taxon>Platyhelminthes</taxon>
        <taxon>Trematoda</taxon>
        <taxon>Digenea</taxon>
        <taxon>Opisthorchiida</taxon>
        <taxon>Opisthorchiata</taxon>
        <taxon>Opisthorchiidae</taxon>
        <taxon>Opisthorchis</taxon>
    </lineage>
</organism>
<gene>
    <name evidence="1" type="ORF">CRM22_007512</name>
</gene>
<reference evidence="1 2" key="1">
    <citation type="journal article" date="2019" name="BMC Genomics">
        <title>New insights from Opisthorchis felineus genome: update on genomics of the epidemiologically important liver flukes.</title>
        <authorList>
            <person name="Ershov N.I."/>
            <person name="Mordvinov V.A."/>
            <person name="Prokhortchouk E.B."/>
            <person name="Pakharukova M.Y."/>
            <person name="Gunbin K.V."/>
            <person name="Ustyantsev K."/>
            <person name="Genaev M.A."/>
            <person name="Blinov A.G."/>
            <person name="Mazur A."/>
            <person name="Boulygina E."/>
            <person name="Tsygankova S."/>
            <person name="Khrameeva E."/>
            <person name="Chekanov N."/>
            <person name="Fan G."/>
            <person name="Xiao A."/>
            <person name="Zhang H."/>
            <person name="Xu X."/>
            <person name="Yang H."/>
            <person name="Solovyev V."/>
            <person name="Lee S.M."/>
            <person name="Liu X."/>
            <person name="Afonnikov D.A."/>
            <person name="Skryabin K.G."/>
        </authorList>
    </citation>
    <scope>NUCLEOTIDE SEQUENCE [LARGE SCALE GENOMIC DNA]</scope>
    <source>
        <strain evidence="1">AK-0245</strain>
        <tissue evidence="1">Whole organism</tissue>
    </source>
</reference>
<protein>
    <submittedName>
        <fullName evidence="1">Uncharacterized protein</fullName>
    </submittedName>
</protein>
<dbReference type="Proteomes" id="UP000308267">
    <property type="component" value="Unassembled WGS sequence"/>
</dbReference>
<sequence>MKNLRRLSVLKRLAPALPSARKLPSLNPFFLSDVHNLRDTVSFLHSPYSQHNFLEYIIHQDWLFTPLVNIPSSKEIYSTFMTHSLPTDTDLFMHKVDSPQLNALVTVFIGRDPGIFDLDDIGQFPSWFVLGAPLFSDRLSTLIRIASLVHNTSGFHDQCVSKSGGISVTNRVHCFVNNSLRITDSGASVSRIFHDVSHPYFLCL</sequence>
<evidence type="ECO:0000313" key="1">
    <source>
        <dbReference type="EMBL" id="TGZ62304.1"/>
    </source>
</evidence>
<dbReference type="AlphaFoldDB" id="A0A4V3SDX4"/>
<dbReference type="OrthoDB" id="6225644at2759"/>
<evidence type="ECO:0000313" key="2">
    <source>
        <dbReference type="Proteomes" id="UP000308267"/>
    </source>
</evidence>
<accession>A0A4V3SDX4</accession>
<dbReference type="EMBL" id="SJOL01007605">
    <property type="protein sequence ID" value="TGZ62304.1"/>
    <property type="molecule type" value="Genomic_DNA"/>
</dbReference>